<keyword evidence="3" id="KW-1185">Reference proteome</keyword>
<feature type="region of interest" description="Disordered" evidence="1">
    <location>
        <begin position="1"/>
        <end position="33"/>
    </location>
</feature>
<dbReference type="EMBL" id="SWMS01000001">
    <property type="protein sequence ID" value="TKG73577.1"/>
    <property type="molecule type" value="Genomic_DNA"/>
</dbReference>
<evidence type="ECO:0000313" key="3">
    <source>
        <dbReference type="Proteomes" id="UP000309992"/>
    </source>
</evidence>
<feature type="compositionally biased region" description="Polar residues" evidence="1">
    <location>
        <begin position="1"/>
        <end position="14"/>
    </location>
</feature>
<feature type="compositionally biased region" description="Basic and acidic residues" evidence="1">
    <location>
        <begin position="19"/>
        <end position="29"/>
    </location>
</feature>
<evidence type="ECO:0000313" key="2">
    <source>
        <dbReference type="EMBL" id="TKG73577.1"/>
    </source>
</evidence>
<comment type="caution">
    <text evidence="2">The sequence shown here is derived from an EMBL/GenBank/DDBJ whole genome shotgun (WGS) entry which is preliminary data.</text>
</comment>
<evidence type="ECO:0000256" key="1">
    <source>
        <dbReference type="SAM" id="MobiDB-lite"/>
    </source>
</evidence>
<sequence>MNAYSPTAPSQNPQPALPRTEEPTAEQRRRAVRAIASAASDATECAELLEALGLSPEEGRRIPTQRDR</sequence>
<gene>
    <name evidence="2" type="ORF">FCN18_03205</name>
</gene>
<protein>
    <submittedName>
        <fullName evidence="2">Uncharacterized protein</fullName>
    </submittedName>
</protein>
<proteinExistence type="predicted"/>
<name>A0ABY2SD80_9PSEU</name>
<dbReference type="Proteomes" id="UP000309992">
    <property type="component" value="Unassembled WGS sequence"/>
</dbReference>
<organism evidence="2 3">
    <name type="scientific">Prauserella endophytica</name>
    <dbReference type="NCBI Taxonomy" id="1592324"/>
    <lineage>
        <taxon>Bacteria</taxon>
        <taxon>Bacillati</taxon>
        <taxon>Actinomycetota</taxon>
        <taxon>Actinomycetes</taxon>
        <taxon>Pseudonocardiales</taxon>
        <taxon>Pseudonocardiaceae</taxon>
        <taxon>Prauserella</taxon>
        <taxon>Prauserella coralliicola group</taxon>
    </lineage>
</organism>
<accession>A0ABY2SD80</accession>
<reference evidence="2 3" key="1">
    <citation type="journal article" date="2015" name="Antonie Van Leeuwenhoek">
        <title>Prauserella endophytica sp. nov., an endophytic actinobacterium isolated from Tamarix taklamakanensis.</title>
        <authorList>
            <person name="Liu J.M."/>
            <person name="Habden X."/>
            <person name="Guo L."/>
            <person name="Tuo L."/>
            <person name="Jiang Z.K."/>
            <person name="Liu S.W."/>
            <person name="Liu X.F."/>
            <person name="Chen L."/>
            <person name="Li R.F."/>
            <person name="Zhang Y.Q."/>
            <person name="Sun C.H."/>
        </authorList>
    </citation>
    <scope>NUCLEOTIDE SEQUENCE [LARGE SCALE GENOMIC DNA]</scope>
    <source>
        <strain evidence="2 3">CGMCC 4.7182</strain>
    </source>
</reference>
<dbReference type="RefSeq" id="WP_112266339.1">
    <property type="nucleotide sequence ID" value="NZ_SWMS01000001.1"/>
</dbReference>